<dbReference type="GO" id="GO:0005886">
    <property type="term" value="C:plasma membrane"/>
    <property type="evidence" value="ECO:0007669"/>
    <property type="project" value="TreeGrafter"/>
</dbReference>
<feature type="compositionally biased region" description="Gly residues" evidence="2">
    <location>
        <begin position="695"/>
        <end position="712"/>
    </location>
</feature>
<evidence type="ECO:0000256" key="1">
    <source>
        <dbReference type="ARBA" id="ARBA00005350"/>
    </source>
</evidence>
<evidence type="ECO:0000313" key="4">
    <source>
        <dbReference type="EMBL" id="QKX61148.1"/>
    </source>
</evidence>
<protein>
    <recommendedName>
        <fullName evidence="6">Phospholipid scramblase</fullName>
    </recommendedName>
</protein>
<dbReference type="GeneID" id="55995784"/>
<evidence type="ECO:0000256" key="2">
    <source>
        <dbReference type="SAM" id="MobiDB-lite"/>
    </source>
</evidence>
<dbReference type="AlphaFoldDB" id="A0A7H8R589"/>
<dbReference type="GO" id="GO:0017128">
    <property type="term" value="F:phospholipid scramblase activity"/>
    <property type="evidence" value="ECO:0007669"/>
    <property type="project" value="InterPro"/>
</dbReference>
<comment type="similarity">
    <text evidence="1">Belongs to the phospholipid scramblase family.</text>
</comment>
<dbReference type="Proteomes" id="UP000509510">
    <property type="component" value="Chromosome IV"/>
</dbReference>
<evidence type="ECO:0000256" key="3">
    <source>
        <dbReference type="SAM" id="SignalP"/>
    </source>
</evidence>
<dbReference type="PANTHER" id="PTHR23248">
    <property type="entry name" value="PHOSPHOLIPID SCRAMBLASE-RELATED"/>
    <property type="match status" value="1"/>
</dbReference>
<reference evidence="5" key="1">
    <citation type="submission" date="2020-06" db="EMBL/GenBank/DDBJ databases">
        <title>A chromosome-scale genome assembly of Talaromyces rugulosus W13939.</title>
        <authorList>
            <person name="Wang B."/>
            <person name="Guo L."/>
            <person name="Ye K."/>
            <person name="Wang L."/>
        </authorList>
    </citation>
    <scope>NUCLEOTIDE SEQUENCE [LARGE SCALE GENOMIC DNA]</scope>
    <source>
        <strain evidence="5">W13939</strain>
    </source>
</reference>
<keyword evidence="5" id="KW-1185">Reference proteome</keyword>
<dbReference type="OrthoDB" id="191150at2759"/>
<feature type="chain" id="PRO_5028825714" description="Phospholipid scramblase" evidence="3">
    <location>
        <begin position="22"/>
        <end position="723"/>
    </location>
</feature>
<feature type="signal peptide" evidence="3">
    <location>
        <begin position="1"/>
        <end position="21"/>
    </location>
</feature>
<dbReference type="CDD" id="cd23996">
    <property type="entry name" value="LCL2-like"/>
    <property type="match status" value="1"/>
</dbReference>
<feature type="region of interest" description="Disordered" evidence="2">
    <location>
        <begin position="638"/>
        <end position="723"/>
    </location>
</feature>
<dbReference type="InterPro" id="IPR005552">
    <property type="entry name" value="Scramblase"/>
</dbReference>
<gene>
    <name evidence="4" type="ORF">TRUGW13939_08295</name>
</gene>
<dbReference type="Pfam" id="PF03803">
    <property type="entry name" value="Scramblase"/>
    <property type="match status" value="2"/>
</dbReference>
<dbReference type="RefSeq" id="XP_035347323.1">
    <property type="nucleotide sequence ID" value="XM_035491430.1"/>
</dbReference>
<evidence type="ECO:0000313" key="5">
    <source>
        <dbReference type="Proteomes" id="UP000509510"/>
    </source>
</evidence>
<sequence length="723" mass="78241">MLAKSIIMLWALFLLMATAQAQFQFFEQMFSGGGHGGHQGEQEASSDSSWYQRTWEGAHCTRYLCPGTLACVHFPHHCPCPHPDVEEKVELGEGSAVCASRGGFKAGETARKIELARKGLLVPPWFVALKLLLMTSFVLLLDTSASAVSEDAGSSSIPHLVSHRSTIFFNSLESAAILLSEMKRALPFIPCRNFTPRRSVPRNSLRRKDLLLPTTFYRSVHEKNSERNPASNIENVSTALRDTIPQKNNLLSPVHIPEDPNAVLKETHLAAKLLANSSLVVLKDIDMINVLAGFEQSTRYVIMDANGNHVGYMAEQETGVGGMLSRPWTRSHRSFTMHVFDRDQKEVLRFQRPFSWFNGHIRVYDPLDLADPAYSPSNTYQPTPPTAWASIASNSKVAVSPLSISDMRVIGEAQLKWTPFRRKYNLFIFHPNSTSKSDLGTKHVPATSGKLSQTQQMQLQYQSGGANSGGHYNQFAYVNERPLSRNFSIRSEGERLIGSVNRNFAGFSEEFLFGTGGVYALRMDAVALAEKKERQHTNPTSTTGMTLDQRAVMLAGAVSIDFDFFSRAVPNNPWYWLPVDAGMAASASQTATAGGASTGITGAAAGSAVSSVGRIGAIGSLADGVTAAGTVAGYETMRQSMDGNHSPSPYQGPSTPTTPAQSQSQGEKEVWGEVLPQVPPQASPEISEKNSLGELGPGGGAAGSNVPGGKGGDSLSDIVDLFL</sequence>
<name>A0A7H8R589_TALRU</name>
<keyword evidence="3" id="KW-0732">Signal</keyword>
<organism evidence="4 5">
    <name type="scientific">Talaromyces rugulosus</name>
    <name type="common">Penicillium rugulosum</name>
    <dbReference type="NCBI Taxonomy" id="121627"/>
    <lineage>
        <taxon>Eukaryota</taxon>
        <taxon>Fungi</taxon>
        <taxon>Dikarya</taxon>
        <taxon>Ascomycota</taxon>
        <taxon>Pezizomycotina</taxon>
        <taxon>Eurotiomycetes</taxon>
        <taxon>Eurotiomycetidae</taxon>
        <taxon>Eurotiales</taxon>
        <taxon>Trichocomaceae</taxon>
        <taxon>Talaromyces</taxon>
        <taxon>Talaromyces sect. Islandici</taxon>
    </lineage>
</organism>
<dbReference type="PANTHER" id="PTHR23248:SF9">
    <property type="entry name" value="PHOSPHOLIPID SCRAMBLASE"/>
    <property type="match status" value="1"/>
</dbReference>
<accession>A0A7H8R589</accession>
<evidence type="ECO:0008006" key="6">
    <source>
        <dbReference type="Google" id="ProtNLM"/>
    </source>
</evidence>
<feature type="compositionally biased region" description="Polar residues" evidence="2">
    <location>
        <begin position="638"/>
        <end position="665"/>
    </location>
</feature>
<dbReference type="EMBL" id="CP055901">
    <property type="protein sequence ID" value="QKX61148.1"/>
    <property type="molecule type" value="Genomic_DNA"/>
</dbReference>
<dbReference type="KEGG" id="trg:TRUGW13939_08295"/>
<proteinExistence type="inferred from homology"/>